<feature type="region of interest" description="Disordered" evidence="1">
    <location>
        <begin position="148"/>
        <end position="169"/>
    </location>
</feature>
<evidence type="ECO:0000256" key="1">
    <source>
        <dbReference type="SAM" id="MobiDB-lite"/>
    </source>
</evidence>
<reference evidence="2 3" key="1">
    <citation type="journal article" date="2019" name="Nat. Ecol. Evol.">
        <title>Megaphylogeny resolves global patterns of mushroom evolution.</title>
        <authorList>
            <person name="Varga T."/>
            <person name="Krizsan K."/>
            <person name="Foldi C."/>
            <person name="Dima B."/>
            <person name="Sanchez-Garcia M."/>
            <person name="Sanchez-Ramirez S."/>
            <person name="Szollosi G.J."/>
            <person name="Szarkandi J.G."/>
            <person name="Papp V."/>
            <person name="Albert L."/>
            <person name="Andreopoulos W."/>
            <person name="Angelini C."/>
            <person name="Antonin V."/>
            <person name="Barry K.W."/>
            <person name="Bougher N.L."/>
            <person name="Buchanan P."/>
            <person name="Buyck B."/>
            <person name="Bense V."/>
            <person name="Catcheside P."/>
            <person name="Chovatia M."/>
            <person name="Cooper J."/>
            <person name="Damon W."/>
            <person name="Desjardin D."/>
            <person name="Finy P."/>
            <person name="Geml J."/>
            <person name="Haridas S."/>
            <person name="Hughes K."/>
            <person name="Justo A."/>
            <person name="Karasinski D."/>
            <person name="Kautmanova I."/>
            <person name="Kiss B."/>
            <person name="Kocsube S."/>
            <person name="Kotiranta H."/>
            <person name="LaButti K.M."/>
            <person name="Lechner B.E."/>
            <person name="Liimatainen K."/>
            <person name="Lipzen A."/>
            <person name="Lukacs Z."/>
            <person name="Mihaltcheva S."/>
            <person name="Morgado L.N."/>
            <person name="Niskanen T."/>
            <person name="Noordeloos M.E."/>
            <person name="Ohm R.A."/>
            <person name="Ortiz-Santana B."/>
            <person name="Ovrebo C."/>
            <person name="Racz N."/>
            <person name="Riley R."/>
            <person name="Savchenko A."/>
            <person name="Shiryaev A."/>
            <person name="Soop K."/>
            <person name="Spirin V."/>
            <person name="Szebenyi C."/>
            <person name="Tomsovsky M."/>
            <person name="Tulloss R.E."/>
            <person name="Uehling J."/>
            <person name="Grigoriev I.V."/>
            <person name="Vagvolgyi C."/>
            <person name="Papp T."/>
            <person name="Martin F.M."/>
            <person name="Miettinen O."/>
            <person name="Hibbett D.S."/>
            <person name="Nagy L.G."/>
        </authorList>
    </citation>
    <scope>NUCLEOTIDE SEQUENCE [LARGE SCALE GENOMIC DNA]</scope>
    <source>
        <strain evidence="2 3">HHB13444</strain>
    </source>
</reference>
<protein>
    <submittedName>
        <fullName evidence="2">Uncharacterized protein</fullName>
    </submittedName>
</protein>
<proteinExistence type="predicted"/>
<keyword evidence="3" id="KW-1185">Reference proteome</keyword>
<dbReference type="Proteomes" id="UP000308197">
    <property type="component" value="Unassembled WGS sequence"/>
</dbReference>
<evidence type="ECO:0000313" key="2">
    <source>
        <dbReference type="EMBL" id="TFK78643.1"/>
    </source>
</evidence>
<name>A0A5C3NYW9_9APHY</name>
<dbReference type="InParanoid" id="A0A5C3NYW9"/>
<sequence length="197" mass="22750">MFSDDVDFNIYLRDVMSIISYLFYRRDKHYTDQPAILTCYLFDFIVLRCYRKLYARLESGTTLWTKHPLVVLRDFYEEVSMALPQGSSAIASTRKSSPTVSPESFPVVPHTTDTFHVTFSSSTAPAWDALLHDCYTIMYDKLSHTQMVPKPQTKSDEKENKLTSPPAESLFAGEDVSSEIWDIWQDPSVRMPYLTFD</sequence>
<dbReference type="AlphaFoldDB" id="A0A5C3NYW9"/>
<accession>A0A5C3NYW9</accession>
<organism evidence="2 3">
    <name type="scientific">Polyporus arcularius HHB13444</name>
    <dbReference type="NCBI Taxonomy" id="1314778"/>
    <lineage>
        <taxon>Eukaryota</taxon>
        <taxon>Fungi</taxon>
        <taxon>Dikarya</taxon>
        <taxon>Basidiomycota</taxon>
        <taxon>Agaricomycotina</taxon>
        <taxon>Agaricomycetes</taxon>
        <taxon>Polyporales</taxon>
        <taxon>Polyporaceae</taxon>
        <taxon>Polyporus</taxon>
    </lineage>
</organism>
<dbReference type="EMBL" id="ML212408">
    <property type="protein sequence ID" value="TFK78643.1"/>
    <property type="molecule type" value="Genomic_DNA"/>
</dbReference>
<evidence type="ECO:0000313" key="3">
    <source>
        <dbReference type="Proteomes" id="UP000308197"/>
    </source>
</evidence>
<gene>
    <name evidence="2" type="ORF">K466DRAFT_668375</name>
</gene>